<dbReference type="Proteomes" id="UP001325680">
    <property type="component" value="Chromosome"/>
</dbReference>
<proteinExistence type="predicted"/>
<sequence length="108" mass="11538">MRCFTAIPIIIVIAIPILTAYAEALQVPMRLPATRGALKRGRSSTTCMAGLGGGVFSLKEYEKESFIPEGYKASTPHDASIDNLLGRKPAKGMASISMMLGLRVGLKL</sequence>
<evidence type="ECO:0000313" key="1">
    <source>
        <dbReference type="EMBL" id="WQD36479.1"/>
    </source>
</evidence>
<dbReference type="EMBL" id="CP139960">
    <property type="protein sequence ID" value="WQD36479.1"/>
    <property type="molecule type" value="Genomic_DNA"/>
</dbReference>
<reference evidence="1 2" key="1">
    <citation type="submission" date="2023-12" db="EMBL/GenBank/DDBJ databases">
        <title>Genome sequencing and assembly of bacterial species from a model synthetic community.</title>
        <authorList>
            <person name="Hogle S.L."/>
        </authorList>
    </citation>
    <scope>NUCLEOTIDE SEQUENCE [LARGE SCALE GENOMIC DNA]</scope>
    <source>
        <strain evidence="1 2">HAMBI_3031</strain>
    </source>
</reference>
<protein>
    <submittedName>
        <fullName evidence="1">Uncharacterized protein</fullName>
    </submittedName>
</protein>
<evidence type="ECO:0000313" key="2">
    <source>
        <dbReference type="Proteomes" id="UP001325680"/>
    </source>
</evidence>
<gene>
    <name evidence="1" type="ORF">U0035_12460</name>
</gene>
<accession>A0ABZ0W1N3</accession>
<name>A0ABZ0W1N3_9BACT</name>
<organism evidence="1 2">
    <name type="scientific">Niabella yanshanensis</name>
    <dbReference type="NCBI Taxonomy" id="577386"/>
    <lineage>
        <taxon>Bacteria</taxon>
        <taxon>Pseudomonadati</taxon>
        <taxon>Bacteroidota</taxon>
        <taxon>Chitinophagia</taxon>
        <taxon>Chitinophagales</taxon>
        <taxon>Chitinophagaceae</taxon>
        <taxon>Niabella</taxon>
    </lineage>
</organism>
<keyword evidence="2" id="KW-1185">Reference proteome</keyword>
<dbReference type="RefSeq" id="WP_114790114.1">
    <property type="nucleotide sequence ID" value="NZ_CP139960.1"/>
</dbReference>